<evidence type="ECO:0000256" key="1">
    <source>
        <dbReference type="ARBA" id="ARBA00004651"/>
    </source>
</evidence>
<keyword evidence="4" id="KW-1003">Cell membrane</keyword>
<evidence type="ECO:0000256" key="7">
    <source>
        <dbReference type="ARBA" id="ARBA00023136"/>
    </source>
</evidence>
<sequence>MHDFIRFARRAALSMDLTQLILPMFAIVLAGWALAAMGVISQRVGEGLSEYVFAVAVPALIVQTMAQPNEGAAIHVGYWVAYFGGCALVWGLLTLFMRWRGMSAGQAAVIGGFASSQSNTVFFGVPIILAVYGDAGKVPLFLLLAVHLPIMMTAATVLIERADGDTPGGTIGARLAGVGKRLARNPIVLALVLGAVLRSLQIPLTGTVSAIVNAFGATASTCALFSLGVSMHQYRLRDGLGVAALITVGKLVLHPLFVWVIAFHVFEMPPAYAGVATMFAAMPVGINSYLLALRYRAGEAAVSSAVVLSTIVSSVTVAAWIKLLNWH</sequence>
<keyword evidence="6 8" id="KW-1133">Transmembrane helix</keyword>
<protein>
    <recommendedName>
        <fullName evidence="11">AEC family transporter</fullName>
    </recommendedName>
</protein>
<evidence type="ECO:0000256" key="2">
    <source>
        <dbReference type="ARBA" id="ARBA00010145"/>
    </source>
</evidence>
<feature type="transmembrane region" description="Helical" evidence="8">
    <location>
        <begin position="20"/>
        <end position="41"/>
    </location>
</feature>
<evidence type="ECO:0000313" key="9">
    <source>
        <dbReference type="EMBL" id="CAG9177336.1"/>
    </source>
</evidence>
<reference evidence="9 10" key="1">
    <citation type="submission" date="2021-08" db="EMBL/GenBank/DDBJ databases">
        <authorList>
            <person name="Peeters C."/>
        </authorList>
    </citation>
    <scope>NUCLEOTIDE SEQUENCE [LARGE SCALE GENOMIC DNA]</scope>
    <source>
        <strain evidence="9 10">LMG 32289</strain>
    </source>
</reference>
<comment type="caution">
    <text evidence="9">The sequence shown here is derived from an EMBL/GenBank/DDBJ whole genome shotgun (WGS) entry which is preliminary data.</text>
</comment>
<dbReference type="InterPro" id="IPR038770">
    <property type="entry name" value="Na+/solute_symporter_sf"/>
</dbReference>
<feature type="transmembrane region" description="Helical" evidence="8">
    <location>
        <begin position="187"/>
        <end position="204"/>
    </location>
</feature>
<name>A0ABM8XBC6_9BURK</name>
<evidence type="ECO:0000256" key="4">
    <source>
        <dbReference type="ARBA" id="ARBA00022475"/>
    </source>
</evidence>
<dbReference type="PANTHER" id="PTHR36838">
    <property type="entry name" value="AUXIN EFFLUX CARRIER FAMILY PROTEIN"/>
    <property type="match status" value="1"/>
</dbReference>
<evidence type="ECO:0000256" key="5">
    <source>
        <dbReference type="ARBA" id="ARBA00022692"/>
    </source>
</evidence>
<feature type="transmembrane region" description="Helical" evidence="8">
    <location>
        <begin position="72"/>
        <end position="96"/>
    </location>
</feature>
<feature type="transmembrane region" description="Helical" evidence="8">
    <location>
        <begin position="242"/>
        <end position="266"/>
    </location>
</feature>
<accession>A0ABM8XBC6</accession>
<evidence type="ECO:0000256" key="3">
    <source>
        <dbReference type="ARBA" id="ARBA00022448"/>
    </source>
</evidence>
<feature type="transmembrane region" description="Helical" evidence="8">
    <location>
        <begin position="272"/>
        <end position="293"/>
    </location>
</feature>
<dbReference type="PANTHER" id="PTHR36838:SF3">
    <property type="entry name" value="TRANSPORTER AUXIN EFFLUX CARRIER EC FAMILY"/>
    <property type="match status" value="1"/>
</dbReference>
<feature type="transmembrane region" description="Helical" evidence="8">
    <location>
        <begin position="108"/>
        <end position="132"/>
    </location>
</feature>
<dbReference type="Gene3D" id="1.20.1530.20">
    <property type="match status" value="1"/>
</dbReference>
<feature type="transmembrane region" description="Helical" evidence="8">
    <location>
        <begin position="210"/>
        <end position="230"/>
    </location>
</feature>
<dbReference type="InterPro" id="IPR004776">
    <property type="entry name" value="Mem_transp_PIN-like"/>
</dbReference>
<keyword evidence="10" id="KW-1185">Reference proteome</keyword>
<comment type="subcellular location">
    <subcellularLocation>
        <location evidence="1">Cell membrane</location>
        <topology evidence="1">Multi-pass membrane protein</topology>
    </subcellularLocation>
</comment>
<feature type="transmembrane region" description="Helical" evidence="8">
    <location>
        <begin position="300"/>
        <end position="321"/>
    </location>
</feature>
<evidence type="ECO:0000256" key="6">
    <source>
        <dbReference type="ARBA" id="ARBA00022989"/>
    </source>
</evidence>
<dbReference type="Proteomes" id="UP000706525">
    <property type="component" value="Unassembled WGS sequence"/>
</dbReference>
<keyword evidence="3" id="KW-0813">Transport</keyword>
<feature type="transmembrane region" description="Helical" evidence="8">
    <location>
        <begin position="138"/>
        <end position="159"/>
    </location>
</feature>
<keyword evidence="7 8" id="KW-0472">Membrane</keyword>
<evidence type="ECO:0000313" key="10">
    <source>
        <dbReference type="Proteomes" id="UP000706525"/>
    </source>
</evidence>
<comment type="similarity">
    <text evidence="2">Belongs to the auxin efflux carrier (TC 2.A.69) family.</text>
</comment>
<keyword evidence="5 8" id="KW-0812">Transmembrane</keyword>
<dbReference type="Pfam" id="PF03547">
    <property type="entry name" value="Mem_trans"/>
    <property type="match status" value="2"/>
</dbReference>
<gene>
    <name evidence="9" type="ORF">LMG32289_03781</name>
</gene>
<evidence type="ECO:0008006" key="11">
    <source>
        <dbReference type="Google" id="ProtNLM"/>
    </source>
</evidence>
<evidence type="ECO:0000256" key="8">
    <source>
        <dbReference type="SAM" id="Phobius"/>
    </source>
</evidence>
<proteinExistence type="inferred from homology"/>
<dbReference type="EMBL" id="CAJZAG010000007">
    <property type="protein sequence ID" value="CAG9177336.1"/>
    <property type="molecule type" value="Genomic_DNA"/>
</dbReference>
<organism evidence="9 10">
    <name type="scientific">Cupriavidus pampae</name>
    <dbReference type="NCBI Taxonomy" id="659251"/>
    <lineage>
        <taxon>Bacteria</taxon>
        <taxon>Pseudomonadati</taxon>
        <taxon>Pseudomonadota</taxon>
        <taxon>Betaproteobacteria</taxon>
        <taxon>Burkholderiales</taxon>
        <taxon>Burkholderiaceae</taxon>
        <taxon>Cupriavidus</taxon>
    </lineage>
</organism>